<comment type="caution">
    <text evidence="1">The sequence shown here is derived from an EMBL/GenBank/DDBJ whole genome shotgun (WGS) entry which is preliminary data.</text>
</comment>
<dbReference type="AlphaFoldDB" id="A0A1R1AW69"/>
<organism evidence="1 2">
    <name type="scientific">Paenibacillus lautus</name>
    <name type="common">Bacillus lautus</name>
    <dbReference type="NCBI Taxonomy" id="1401"/>
    <lineage>
        <taxon>Bacteria</taxon>
        <taxon>Bacillati</taxon>
        <taxon>Bacillota</taxon>
        <taxon>Bacilli</taxon>
        <taxon>Bacillales</taxon>
        <taxon>Paenibacillaceae</taxon>
        <taxon>Paenibacillus</taxon>
    </lineage>
</organism>
<reference evidence="1 2" key="1">
    <citation type="submission" date="2016-11" db="EMBL/GenBank/DDBJ databases">
        <title>Paenibacillus species isolates.</title>
        <authorList>
            <person name="Beno S.M."/>
        </authorList>
    </citation>
    <scope>NUCLEOTIDE SEQUENCE [LARGE SCALE GENOMIC DNA]</scope>
    <source>
        <strain evidence="1 2">FSL F4-0100</strain>
    </source>
</reference>
<evidence type="ECO:0000313" key="1">
    <source>
        <dbReference type="EMBL" id="OME89811.1"/>
    </source>
</evidence>
<proteinExistence type="predicted"/>
<name>A0A1R1AW69_PAELA</name>
<gene>
    <name evidence="1" type="ORF">BK123_26000</name>
</gene>
<dbReference type="EMBL" id="MRTF01000009">
    <property type="protein sequence ID" value="OME89811.1"/>
    <property type="molecule type" value="Genomic_DNA"/>
</dbReference>
<dbReference type="STRING" id="1401.BK123_26000"/>
<evidence type="ECO:0000313" key="2">
    <source>
        <dbReference type="Proteomes" id="UP000187074"/>
    </source>
</evidence>
<sequence>MRRTRPLNGWKRVLSVDLDSHGAAFCTIHIEGGSPVERIVPEGLFLQLGTSEGLLLGRCGVESDGKAPKPEPL</sequence>
<protein>
    <submittedName>
        <fullName evidence="1">Uncharacterized protein</fullName>
    </submittedName>
</protein>
<accession>A0A1R1AW69</accession>
<dbReference type="Proteomes" id="UP000187074">
    <property type="component" value="Unassembled WGS sequence"/>
</dbReference>